<keyword evidence="4" id="KW-1185">Reference proteome</keyword>
<gene>
    <name evidence="3" type="ORF">PIB30_042574</name>
</gene>
<sequence>MADQDEEVENPVNSQNQNQSFSASDLQSLARLMNQLAVLQSQTARTVLNHIQDPISPYYLHPNESPSLTLTQTPLTTRNYHSWARSVSLSIKSKNKLPSLMEVSQNQKEHI</sequence>
<feature type="region of interest" description="Disordered" evidence="1">
    <location>
        <begin position="1"/>
        <end position="22"/>
    </location>
</feature>
<dbReference type="EMBL" id="JASCZI010000243">
    <property type="protein sequence ID" value="MED6110406.1"/>
    <property type="molecule type" value="Genomic_DNA"/>
</dbReference>
<organism evidence="3 4">
    <name type="scientific">Stylosanthes scabra</name>
    <dbReference type="NCBI Taxonomy" id="79078"/>
    <lineage>
        <taxon>Eukaryota</taxon>
        <taxon>Viridiplantae</taxon>
        <taxon>Streptophyta</taxon>
        <taxon>Embryophyta</taxon>
        <taxon>Tracheophyta</taxon>
        <taxon>Spermatophyta</taxon>
        <taxon>Magnoliopsida</taxon>
        <taxon>eudicotyledons</taxon>
        <taxon>Gunneridae</taxon>
        <taxon>Pentapetalae</taxon>
        <taxon>rosids</taxon>
        <taxon>fabids</taxon>
        <taxon>Fabales</taxon>
        <taxon>Fabaceae</taxon>
        <taxon>Papilionoideae</taxon>
        <taxon>50 kb inversion clade</taxon>
        <taxon>dalbergioids sensu lato</taxon>
        <taxon>Dalbergieae</taxon>
        <taxon>Pterocarpus clade</taxon>
        <taxon>Stylosanthes</taxon>
    </lineage>
</organism>
<feature type="compositionally biased region" description="Low complexity" evidence="1">
    <location>
        <begin position="13"/>
        <end position="22"/>
    </location>
</feature>
<protein>
    <recommendedName>
        <fullName evidence="2">Retrotransposon Copia-like N-terminal domain-containing protein</fullName>
    </recommendedName>
</protein>
<accession>A0ABU6QG14</accession>
<evidence type="ECO:0000259" key="2">
    <source>
        <dbReference type="Pfam" id="PF14244"/>
    </source>
</evidence>
<name>A0ABU6QG14_9FABA</name>
<dbReference type="InterPro" id="IPR029472">
    <property type="entry name" value="Copia-like_N"/>
</dbReference>
<dbReference type="Pfam" id="PF14244">
    <property type="entry name" value="Retrotran_gag_3"/>
    <property type="match status" value="1"/>
</dbReference>
<evidence type="ECO:0000313" key="3">
    <source>
        <dbReference type="EMBL" id="MED6110406.1"/>
    </source>
</evidence>
<evidence type="ECO:0000256" key="1">
    <source>
        <dbReference type="SAM" id="MobiDB-lite"/>
    </source>
</evidence>
<reference evidence="3 4" key="1">
    <citation type="journal article" date="2023" name="Plants (Basel)">
        <title>Bridging the Gap: Combining Genomics and Transcriptomics Approaches to Understand Stylosanthes scabra, an Orphan Legume from the Brazilian Caatinga.</title>
        <authorList>
            <person name="Ferreira-Neto J.R.C."/>
            <person name="da Silva M.D."/>
            <person name="Binneck E."/>
            <person name="de Melo N.F."/>
            <person name="da Silva R.H."/>
            <person name="de Melo A.L.T.M."/>
            <person name="Pandolfi V."/>
            <person name="Bustamante F.O."/>
            <person name="Brasileiro-Vidal A.C."/>
            <person name="Benko-Iseppon A.M."/>
        </authorList>
    </citation>
    <scope>NUCLEOTIDE SEQUENCE [LARGE SCALE GENOMIC DNA]</scope>
    <source>
        <tissue evidence="3">Leaves</tissue>
    </source>
</reference>
<dbReference type="Proteomes" id="UP001341840">
    <property type="component" value="Unassembled WGS sequence"/>
</dbReference>
<proteinExistence type="predicted"/>
<feature type="domain" description="Retrotransposon Copia-like N-terminal" evidence="2">
    <location>
        <begin position="61"/>
        <end position="97"/>
    </location>
</feature>
<evidence type="ECO:0000313" key="4">
    <source>
        <dbReference type="Proteomes" id="UP001341840"/>
    </source>
</evidence>
<comment type="caution">
    <text evidence="3">The sequence shown here is derived from an EMBL/GenBank/DDBJ whole genome shotgun (WGS) entry which is preliminary data.</text>
</comment>